<name>A0AAE0ZHD9_9GAST</name>
<comment type="caution">
    <text evidence="1">The sequence shown here is derived from an EMBL/GenBank/DDBJ whole genome shotgun (WGS) entry which is preliminary data.</text>
</comment>
<gene>
    <name evidence="1" type="ORF">RRG08_027062</name>
</gene>
<protein>
    <submittedName>
        <fullName evidence="1">Uncharacterized protein</fullName>
    </submittedName>
</protein>
<dbReference type="Proteomes" id="UP001283361">
    <property type="component" value="Unassembled WGS sequence"/>
</dbReference>
<dbReference type="AlphaFoldDB" id="A0AAE0ZHD9"/>
<evidence type="ECO:0000313" key="1">
    <source>
        <dbReference type="EMBL" id="KAK3769493.1"/>
    </source>
</evidence>
<sequence length="89" mass="9328">MQTSTRCHSVYDGCRLFPVIRWPDGTTAVLLVTVSSTSGEGQARSAVGASLVSGRNAGRPGMLRGEGANVEALFSLAERSPVDQLVPHS</sequence>
<evidence type="ECO:0000313" key="2">
    <source>
        <dbReference type="Proteomes" id="UP001283361"/>
    </source>
</evidence>
<accession>A0AAE0ZHD9</accession>
<proteinExistence type="predicted"/>
<organism evidence="1 2">
    <name type="scientific">Elysia crispata</name>
    <name type="common">lettuce slug</name>
    <dbReference type="NCBI Taxonomy" id="231223"/>
    <lineage>
        <taxon>Eukaryota</taxon>
        <taxon>Metazoa</taxon>
        <taxon>Spiralia</taxon>
        <taxon>Lophotrochozoa</taxon>
        <taxon>Mollusca</taxon>
        <taxon>Gastropoda</taxon>
        <taxon>Heterobranchia</taxon>
        <taxon>Euthyneura</taxon>
        <taxon>Panpulmonata</taxon>
        <taxon>Sacoglossa</taxon>
        <taxon>Placobranchoidea</taxon>
        <taxon>Plakobranchidae</taxon>
        <taxon>Elysia</taxon>
    </lineage>
</organism>
<dbReference type="EMBL" id="JAWDGP010003917">
    <property type="protein sequence ID" value="KAK3769493.1"/>
    <property type="molecule type" value="Genomic_DNA"/>
</dbReference>
<keyword evidence="2" id="KW-1185">Reference proteome</keyword>
<reference evidence="1" key="1">
    <citation type="journal article" date="2023" name="G3 (Bethesda)">
        <title>A reference genome for the long-term kleptoplast-retaining sea slug Elysia crispata morphotype clarki.</title>
        <authorList>
            <person name="Eastman K.E."/>
            <person name="Pendleton A.L."/>
            <person name="Shaikh M.A."/>
            <person name="Suttiyut T."/>
            <person name="Ogas R."/>
            <person name="Tomko P."/>
            <person name="Gavelis G."/>
            <person name="Widhalm J.R."/>
            <person name="Wisecaver J.H."/>
        </authorList>
    </citation>
    <scope>NUCLEOTIDE SEQUENCE</scope>
    <source>
        <strain evidence="1">ECLA1</strain>
    </source>
</reference>